<protein>
    <submittedName>
        <fullName evidence="3">Uncharacterized protein LOC121105368</fullName>
    </submittedName>
</protein>
<dbReference type="KEGG" id="umr:121105368"/>
<feature type="region of interest" description="Disordered" evidence="1">
    <location>
        <begin position="100"/>
        <end position="187"/>
    </location>
</feature>
<feature type="region of interest" description="Disordered" evidence="1">
    <location>
        <begin position="37"/>
        <end position="75"/>
    </location>
</feature>
<feature type="compositionally biased region" description="Gly residues" evidence="1">
    <location>
        <begin position="100"/>
        <end position="114"/>
    </location>
</feature>
<evidence type="ECO:0000313" key="2">
    <source>
        <dbReference type="Proteomes" id="UP000261680"/>
    </source>
</evidence>
<accession>A0A8M1GSV7</accession>
<dbReference type="GeneID" id="121105368"/>
<evidence type="ECO:0000256" key="1">
    <source>
        <dbReference type="SAM" id="MobiDB-lite"/>
    </source>
</evidence>
<name>A0A8M1GSV7_URSMA</name>
<feature type="compositionally biased region" description="Basic residues" evidence="1">
    <location>
        <begin position="142"/>
        <end position="155"/>
    </location>
</feature>
<dbReference type="AlphaFoldDB" id="A0A8M1GSV7"/>
<dbReference type="Proteomes" id="UP000261680">
    <property type="component" value="Unplaced"/>
</dbReference>
<evidence type="ECO:0000313" key="3">
    <source>
        <dbReference type="RefSeq" id="XP_040497872.1"/>
    </source>
</evidence>
<gene>
    <name evidence="3" type="primary">LOC121105368</name>
</gene>
<keyword evidence="2" id="KW-1185">Reference proteome</keyword>
<dbReference type="RefSeq" id="XP_040497872.1">
    <property type="nucleotide sequence ID" value="XM_040641938.1"/>
</dbReference>
<organism evidence="2 3">
    <name type="scientific">Ursus maritimus</name>
    <name type="common">Polar bear</name>
    <name type="synonym">Thalarctos maritimus</name>
    <dbReference type="NCBI Taxonomy" id="29073"/>
    <lineage>
        <taxon>Eukaryota</taxon>
        <taxon>Metazoa</taxon>
        <taxon>Chordata</taxon>
        <taxon>Craniata</taxon>
        <taxon>Vertebrata</taxon>
        <taxon>Euteleostomi</taxon>
        <taxon>Mammalia</taxon>
        <taxon>Eutheria</taxon>
        <taxon>Laurasiatheria</taxon>
        <taxon>Carnivora</taxon>
        <taxon>Caniformia</taxon>
        <taxon>Ursidae</taxon>
        <taxon>Ursus</taxon>
    </lineage>
</organism>
<proteinExistence type="predicted"/>
<sequence length="296" mass="30857">MQHGERRERIRGEAAAAAASVLWAGPCVRSAAVRHGLGCGGRRRRGAPDSAYSEAPGRHVSRAASLQSPRGLARSGSRLARSLHLLPLAVLQPVRNDAVSGGGEADGVSAGGGKEPTETSRGASRRARGAAAAGCTGGRAGGRPRRRRRDARRGNLRPGRLVAGGSSPGLCPTDVAAPRSGGDAPALPLRREPELKNCLESAPFPKKSKQTVFTKVACPGTAFCAQLATGLGSAPKNACTQEAGVIMTTSFHLYCVDITLQWRSSSCVLLERPSSITMMNDHELLQEEMKAVIVGS</sequence>
<reference evidence="3" key="1">
    <citation type="submission" date="2025-08" db="UniProtKB">
        <authorList>
            <consortium name="RefSeq"/>
        </authorList>
    </citation>
    <scope>IDENTIFICATION</scope>
    <source>
        <tissue evidence="3">Whole blood</tissue>
    </source>
</reference>